<accession>A0A9X3NCT4</accession>
<feature type="transmembrane region" description="Helical" evidence="1">
    <location>
        <begin position="245"/>
        <end position="263"/>
    </location>
</feature>
<dbReference type="AlphaFoldDB" id="A0A9X3NCT4"/>
<gene>
    <name evidence="2" type="ORF">OJ997_27465</name>
</gene>
<protein>
    <submittedName>
        <fullName evidence="2">Uncharacterized protein</fullName>
    </submittedName>
</protein>
<feature type="transmembrane region" description="Helical" evidence="1">
    <location>
        <begin position="183"/>
        <end position="200"/>
    </location>
</feature>
<evidence type="ECO:0000313" key="3">
    <source>
        <dbReference type="Proteomes" id="UP001147653"/>
    </source>
</evidence>
<organism evidence="2 3">
    <name type="scientific">Solirubrobacter phytolaccae</name>
    <dbReference type="NCBI Taxonomy" id="1404360"/>
    <lineage>
        <taxon>Bacteria</taxon>
        <taxon>Bacillati</taxon>
        <taxon>Actinomycetota</taxon>
        <taxon>Thermoleophilia</taxon>
        <taxon>Solirubrobacterales</taxon>
        <taxon>Solirubrobacteraceae</taxon>
        <taxon>Solirubrobacter</taxon>
    </lineage>
</organism>
<keyword evidence="1" id="KW-0472">Membrane</keyword>
<feature type="transmembrane region" description="Helical" evidence="1">
    <location>
        <begin position="68"/>
        <end position="92"/>
    </location>
</feature>
<evidence type="ECO:0000313" key="2">
    <source>
        <dbReference type="EMBL" id="MDA0184078.1"/>
    </source>
</evidence>
<name>A0A9X3NCT4_9ACTN</name>
<feature type="transmembrane region" description="Helical" evidence="1">
    <location>
        <begin position="113"/>
        <end position="138"/>
    </location>
</feature>
<keyword evidence="3" id="KW-1185">Reference proteome</keyword>
<feature type="transmembrane region" description="Helical" evidence="1">
    <location>
        <begin position="12"/>
        <end position="32"/>
    </location>
</feature>
<dbReference type="Proteomes" id="UP001147653">
    <property type="component" value="Unassembled WGS sequence"/>
</dbReference>
<keyword evidence="1" id="KW-1133">Transmembrane helix</keyword>
<comment type="caution">
    <text evidence="2">The sequence shown here is derived from an EMBL/GenBank/DDBJ whole genome shotgun (WGS) entry which is preliminary data.</text>
</comment>
<dbReference type="EMBL" id="JAPDDP010000067">
    <property type="protein sequence ID" value="MDA0184078.1"/>
    <property type="molecule type" value="Genomic_DNA"/>
</dbReference>
<keyword evidence="1" id="KW-0812">Transmembrane</keyword>
<feature type="transmembrane region" description="Helical" evidence="1">
    <location>
        <begin position="158"/>
        <end position="176"/>
    </location>
</feature>
<evidence type="ECO:0000256" key="1">
    <source>
        <dbReference type="SAM" id="Phobius"/>
    </source>
</evidence>
<proteinExistence type="predicted"/>
<dbReference type="RefSeq" id="WP_270028496.1">
    <property type="nucleotide sequence ID" value="NZ_JAPDDP010000067.1"/>
</dbReference>
<reference evidence="2" key="1">
    <citation type="submission" date="2022-10" db="EMBL/GenBank/DDBJ databases">
        <title>The WGS of Solirubrobacter phytolaccae KCTC 29190.</title>
        <authorList>
            <person name="Jiang Z."/>
        </authorList>
    </citation>
    <scope>NUCLEOTIDE SEQUENCE</scope>
    <source>
        <strain evidence="2">KCTC 29190</strain>
    </source>
</reference>
<sequence length="268" mass="28968">MTWVAWRQQRAELVLGAAVLAVLAALFIPTGLHMSGAYETDGAAACVGTPSGGCAQLLDAFDARFSTIIGVTGWFAFLPVVIAVIFAAPFVLELERGTYRLAWTQSITRRRWLAAKLTIALGGAGLAAAGTALLLTWWRRPLDNFHGRIEPGAFQLEGIAPIAYAMFAAALIIALGTIMRRTIAAIGLGIVAFLAVRVAIETLVRPHFASTLQAREGMNLDTAWVVDGRMYHPSSRFWAFQGIETSLYLVLTLGLLGLVAWLIERRVS</sequence>